<organism evidence="2 3">
    <name type="scientific">Streptomyces katsurahamanus</name>
    <dbReference type="NCBI Taxonomy" id="2577098"/>
    <lineage>
        <taxon>Bacteria</taxon>
        <taxon>Bacillati</taxon>
        <taxon>Actinomycetota</taxon>
        <taxon>Actinomycetes</taxon>
        <taxon>Kitasatosporales</taxon>
        <taxon>Streptomycetaceae</taxon>
        <taxon>Streptomyces</taxon>
    </lineage>
</organism>
<dbReference type="EMBL" id="VDEQ01000111">
    <property type="protein sequence ID" value="MQS36189.1"/>
    <property type="molecule type" value="Genomic_DNA"/>
</dbReference>
<evidence type="ECO:0000313" key="3">
    <source>
        <dbReference type="Proteomes" id="UP000460558"/>
    </source>
</evidence>
<feature type="region of interest" description="Disordered" evidence="1">
    <location>
        <begin position="1"/>
        <end position="25"/>
    </location>
</feature>
<dbReference type="RefSeq" id="WP_153482828.1">
    <property type="nucleotide sequence ID" value="NZ_VDEQ01000111.1"/>
</dbReference>
<comment type="caution">
    <text evidence="2">The sequence shown here is derived from an EMBL/GenBank/DDBJ whole genome shotgun (WGS) entry which is preliminary data.</text>
</comment>
<gene>
    <name evidence="2" type="ORF">FFZ77_11425</name>
</gene>
<protein>
    <recommendedName>
        <fullName evidence="4">DUF317 domain-containing protein</fullName>
    </recommendedName>
</protein>
<name>A0ABW9NTI9_9ACTN</name>
<dbReference type="InterPro" id="IPR046000">
    <property type="entry name" value="DUF5956"/>
</dbReference>
<reference evidence="2 3" key="1">
    <citation type="submission" date="2019-06" db="EMBL/GenBank/DDBJ databases">
        <title>Comparative genomics and metabolomics analyses of clavulanic acid producing Streptomyces species provides insight into specialized metabolism and evolution of beta-lactam biosynthetic gene clusters.</title>
        <authorList>
            <person name="Moore M.A."/>
            <person name="Cruz-Morales P."/>
            <person name="Barona Gomez F."/>
            <person name="Kapil T."/>
        </authorList>
    </citation>
    <scope>NUCLEOTIDE SEQUENCE [LARGE SCALE GENOMIC DNA]</scope>
    <source>
        <strain evidence="2 3">T-272</strain>
    </source>
</reference>
<proteinExistence type="predicted"/>
<dbReference type="Proteomes" id="UP000460558">
    <property type="component" value="Unassembled WGS sequence"/>
</dbReference>
<evidence type="ECO:0008006" key="4">
    <source>
        <dbReference type="Google" id="ProtNLM"/>
    </source>
</evidence>
<dbReference type="Pfam" id="PF19381">
    <property type="entry name" value="DUF5956"/>
    <property type="match status" value="1"/>
</dbReference>
<sequence>MGWDTDGAPHTVALARTGRSEQEPDRLPEVRELTEFGWELAPDAPMWGFLPYVWPEDRRTWVPDRSTRWAVETRLDATGTITGAICQPLSQHDLDVLENDANTDLAEAGVPPRPPGRLWLLRPIADHEDIDSVLDHLFTMAETRGIEARSSAAFAALCADELRSLHATARVRLS</sequence>
<keyword evidence="3" id="KW-1185">Reference proteome</keyword>
<evidence type="ECO:0000313" key="2">
    <source>
        <dbReference type="EMBL" id="MQS36189.1"/>
    </source>
</evidence>
<accession>A0ABW9NTI9</accession>
<evidence type="ECO:0000256" key="1">
    <source>
        <dbReference type="SAM" id="MobiDB-lite"/>
    </source>
</evidence>